<dbReference type="InterPro" id="IPR036527">
    <property type="entry name" value="SCP2_sterol-bd_dom_sf"/>
</dbReference>
<dbReference type="GO" id="GO:0030649">
    <property type="term" value="P:aminoglycoside antibiotic catabolic process"/>
    <property type="evidence" value="ECO:0007669"/>
    <property type="project" value="TreeGrafter"/>
</dbReference>
<evidence type="ECO:0000313" key="2">
    <source>
        <dbReference type="EMBL" id="AWK85577.1"/>
    </source>
</evidence>
<dbReference type="Proteomes" id="UP000245629">
    <property type="component" value="Chromosome 1"/>
</dbReference>
<dbReference type="InterPro" id="IPR051554">
    <property type="entry name" value="Acetyltransferase_Eis"/>
</dbReference>
<dbReference type="GO" id="GO:0034069">
    <property type="term" value="F:aminoglycoside N-acetyltransferase activity"/>
    <property type="evidence" value="ECO:0007669"/>
    <property type="project" value="TreeGrafter"/>
</dbReference>
<dbReference type="Gene3D" id="3.30.1050.10">
    <property type="entry name" value="SCP2 sterol-binding domain"/>
    <property type="match status" value="1"/>
</dbReference>
<name>A0A2S2CMN9_9PROT</name>
<reference evidence="3" key="1">
    <citation type="submission" date="2018-05" db="EMBL/GenBank/DDBJ databases">
        <title>Azospirillum thermophila sp. nov., a novel isolated from hot spring.</title>
        <authorList>
            <person name="Zhao Z."/>
        </authorList>
    </citation>
    <scope>NUCLEOTIDE SEQUENCE [LARGE SCALE GENOMIC DNA]</scope>
    <source>
        <strain evidence="3">CFH 70021</strain>
    </source>
</reference>
<dbReference type="SUPFAM" id="SSF55718">
    <property type="entry name" value="SCP-like"/>
    <property type="match status" value="1"/>
</dbReference>
<proteinExistence type="predicted"/>
<accession>A0A2S2CMN9</accession>
<evidence type="ECO:0000259" key="1">
    <source>
        <dbReference type="Pfam" id="PF13530"/>
    </source>
</evidence>
<protein>
    <recommendedName>
        <fullName evidence="1">Enhanced intracellular survival protein domain-containing protein</fullName>
    </recommendedName>
</protein>
<evidence type="ECO:0000313" key="3">
    <source>
        <dbReference type="Proteomes" id="UP000245629"/>
    </source>
</evidence>
<dbReference type="InterPro" id="IPR025559">
    <property type="entry name" value="Eis_dom"/>
</dbReference>
<dbReference type="PANTHER" id="PTHR37817:SF1">
    <property type="entry name" value="N-ACETYLTRANSFERASE EIS"/>
    <property type="match status" value="1"/>
</dbReference>
<dbReference type="AlphaFoldDB" id="A0A2S2CMN9"/>
<organism evidence="2 3">
    <name type="scientific">Azospirillum thermophilum</name>
    <dbReference type="NCBI Taxonomy" id="2202148"/>
    <lineage>
        <taxon>Bacteria</taxon>
        <taxon>Pseudomonadati</taxon>
        <taxon>Pseudomonadota</taxon>
        <taxon>Alphaproteobacteria</taxon>
        <taxon>Rhodospirillales</taxon>
        <taxon>Azospirillaceae</taxon>
        <taxon>Azospirillum</taxon>
    </lineage>
</organism>
<gene>
    <name evidence="2" type="ORF">DEW08_04820</name>
</gene>
<dbReference type="EMBL" id="CP029352">
    <property type="protein sequence ID" value="AWK85577.1"/>
    <property type="molecule type" value="Genomic_DNA"/>
</dbReference>
<dbReference type="Pfam" id="PF13530">
    <property type="entry name" value="SCP2_2"/>
    <property type="match status" value="1"/>
</dbReference>
<dbReference type="OrthoDB" id="572496at2"/>
<keyword evidence="3" id="KW-1185">Reference proteome</keyword>
<sequence>MLRIVDVRRALAVRGYPRDLSGRLVIAVTDPLLAHNTGRFAVEVTNGCAGIGKVGDEEPAGLTLGIASLASLYSGHTGVLRLQQTGLLHGEPASITLAARLFHNGYPWMTDRF</sequence>
<dbReference type="KEGG" id="azz:DEW08_04820"/>
<feature type="domain" description="Enhanced intracellular survival protein" evidence="1">
    <location>
        <begin position="7"/>
        <end position="109"/>
    </location>
</feature>
<dbReference type="PANTHER" id="PTHR37817">
    <property type="entry name" value="N-ACETYLTRANSFERASE EIS"/>
    <property type="match status" value="1"/>
</dbReference>